<evidence type="ECO:0000313" key="6">
    <source>
        <dbReference type="Proteomes" id="UP001500457"/>
    </source>
</evidence>
<keyword evidence="3" id="KW-0804">Transcription</keyword>
<feature type="domain" description="HTH luxR-type" evidence="4">
    <location>
        <begin position="810"/>
        <end position="875"/>
    </location>
</feature>
<dbReference type="PRINTS" id="PR00038">
    <property type="entry name" value="HTHLUXR"/>
</dbReference>
<organism evidence="5 6">
    <name type="scientific">Actinomycetospora straminea</name>
    <dbReference type="NCBI Taxonomy" id="663607"/>
    <lineage>
        <taxon>Bacteria</taxon>
        <taxon>Bacillati</taxon>
        <taxon>Actinomycetota</taxon>
        <taxon>Actinomycetes</taxon>
        <taxon>Pseudonocardiales</taxon>
        <taxon>Pseudonocardiaceae</taxon>
        <taxon>Actinomycetospora</taxon>
    </lineage>
</organism>
<dbReference type="SUPFAM" id="SSF52540">
    <property type="entry name" value="P-loop containing nucleoside triphosphate hydrolases"/>
    <property type="match status" value="1"/>
</dbReference>
<dbReference type="Pfam" id="PF00196">
    <property type="entry name" value="GerE"/>
    <property type="match status" value="1"/>
</dbReference>
<comment type="caution">
    <text evidence="5">The sequence shown here is derived from an EMBL/GenBank/DDBJ whole genome shotgun (WGS) entry which is preliminary data.</text>
</comment>
<gene>
    <name evidence="5" type="ORF">GCM10023203_33480</name>
</gene>
<sequence>MAAEPGDAAPVVPLVRAPRWDWVPRTKLFRPPPAPDTVPDEELVARTAGAVGEVPVTVVVAAAGAGKSTLASAVVERSARRSGWLRLDELDDDPTSVVELLVRALDPLVDGGLPGSRQLLDTGLPASADPRRAVGVLVNDLVVAEPPPLLLVLDDLHTVGAPGVRAVLDYLVANLPPALHLLVTARRDPPLPMPRLRARAQVHEVHDADLRISPERAEVLLNDRLGLGLTRDRVRAVVAAAGGWTTGVRLLGTAPDALDDYLDAEVLGAATPELRRFLLDTAVLDVLDPHVCAAVTGRDDAPALLADARARLGPLVLVADSSDETVDDPTGGPLLRHHDLLRAALRRRLAAEAPHRVPDLHRAAAAAITDPAARVEHLLAAGAAGEAADVVAGLAGTGFPRPTELHRLETWVRRLPPAEVAARPRLGVLAGFAAVQRGELAAATALLEPALAAATAAGPDERVTRWLAARALHVATADHARLVPVLAGLEDDPAFATLSPAARAEHHVSLAYAAAFAGDGAGCAARSRAAVTLAASGDDGVLEVLARHLGPLLIGHEGGVDLVGEHLARTEAHPHPTPLIRLGTLVQRAYLGLLTVRWDEADTAVAEAADLPERLGGLPYLRATLDWVRAAVAHARGDLALAEARCRPDTTSATDLDRDLLPLRHALLARVLRRQGRTAELDALARSTTTAGHPLARVAGAAVRAQAALAAGDPAAAAACLEQGGPVVLAPYLVPSSLDRALVLAAAARHAEAVAATREVVETARRWRMPGLLALAGDEVRPLLEEVGGRTVAAALAALDGPGGPSPVPVPGGAEVLSGREVEVLRLLADGASNRAVAARLVVSENTVKTHVRHVLTKLGAGSRGEAVALARRHHLI</sequence>
<dbReference type="InterPro" id="IPR000792">
    <property type="entry name" value="Tscrpt_reg_LuxR_C"/>
</dbReference>
<dbReference type="PANTHER" id="PTHR44688:SF16">
    <property type="entry name" value="DNA-BINDING TRANSCRIPTIONAL ACTIVATOR DEVR_DOSR"/>
    <property type="match status" value="1"/>
</dbReference>
<dbReference type="Proteomes" id="UP001500457">
    <property type="component" value="Unassembled WGS sequence"/>
</dbReference>
<keyword evidence="6" id="KW-1185">Reference proteome</keyword>
<dbReference type="PROSITE" id="PS50043">
    <property type="entry name" value="HTH_LUXR_2"/>
    <property type="match status" value="1"/>
</dbReference>
<accession>A0ABP9EKC3</accession>
<evidence type="ECO:0000256" key="1">
    <source>
        <dbReference type="ARBA" id="ARBA00023015"/>
    </source>
</evidence>
<dbReference type="PROSITE" id="PS00622">
    <property type="entry name" value="HTH_LUXR_1"/>
    <property type="match status" value="1"/>
</dbReference>
<dbReference type="InterPro" id="IPR027417">
    <property type="entry name" value="P-loop_NTPase"/>
</dbReference>
<proteinExistence type="predicted"/>
<evidence type="ECO:0000313" key="5">
    <source>
        <dbReference type="EMBL" id="GAA4880026.1"/>
    </source>
</evidence>
<name>A0ABP9EKC3_9PSEU</name>
<evidence type="ECO:0000256" key="3">
    <source>
        <dbReference type="ARBA" id="ARBA00023163"/>
    </source>
</evidence>
<reference evidence="6" key="1">
    <citation type="journal article" date="2019" name="Int. J. Syst. Evol. Microbiol.">
        <title>The Global Catalogue of Microorganisms (GCM) 10K type strain sequencing project: providing services to taxonomists for standard genome sequencing and annotation.</title>
        <authorList>
            <consortium name="The Broad Institute Genomics Platform"/>
            <consortium name="The Broad Institute Genome Sequencing Center for Infectious Disease"/>
            <person name="Wu L."/>
            <person name="Ma J."/>
        </authorList>
    </citation>
    <scope>NUCLEOTIDE SEQUENCE [LARGE SCALE GENOMIC DNA]</scope>
    <source>
        <strain evidence="6">JCM 17983</strain>
    </source>
</reference>
<dbReference type="RefSeq" id="WP_274231663.1">
    <property type="nucleotide sequence ID" value="NZ_BAABHQ010000009.1"/>
</dbReference>
<dbReference type="EMBL" id="BAABHQ010000009">
    <property type="protein sequence ID" value="GAA4880026.1"/>
    <property type="molecule type" value="Genomic_DNA"/>
</dbReference>
<dbReference type="InterPro" id="IPR016032">
    <property type="entry name" value="Sig_transdc_resp-reg_C-effctor"/>
</dbReference>
<dbReference type="PANTHER" id="PTHR44688">
    <property type="entry name" value="DNA-BINDING TRANSCRIPTIONAL ACTIVATOR DEVR_DOSR"/>
    <property type="match status" value="1"/>
</dbReference>
<keyword evidence="2" id="KW-0238">DNA-binding</keyword>
<keyword evidence="1" id="KW-0805">Transcription regulation</keyword>
<evidence type="ECO:0000259" key="4">
    <source>
        <dbReference type="PROSITE" id="PS50043"/>
    </source>
</evidence>
<dbReference type="InterPro" id="IPR036388">
    <property type="entry name" value="WH-like_DNA-bd_sf"/>
</dbReference>
<dbReference type="InterPro" id="IPR059106">
    <property type="entry name" value="WHD_MalT"/>
</dbReference>
<protein>
    <recommendedName>
        <fullName evidence="4">HTH luxR-type domain-containing protein</fullName>
    </recommendedName>
</protein>
<dbReference type="SMART" id="SM00421">
    <property type="entry name" value="HTH_LUXR"/>
    <property type="match status" value="1"/>
</dbReference>
<dbReference type="Pfam" id="PF25873">
    <property type="entry name" value="WHD_MalT"/>
    <property type="match status" value="1"/>
</dbReference>
<dbReference type="Gene3D" id="1.10.10.10">
    <property type="entry name" value="Winged helix-like DNA-binding domain superfamily/Winged helix DNA-binding domain"/>
    <property type="match status" value="1"/>
</dbReference>
<dbReference type="SUPFAM" id="SSF46894">
    <property type="entry name" value="C-terminal effector domain of the bipartite response regulators"/>
    <property type="match status" value="1"/>
</dbReference>
<dbReference type="Gene3D" id="3.40.50.300">
    <property type="entry name" value="P-loop containing nucleotide triphosphate hydrolases"/>
    <property type="match status" value="1"/>
</dbReference>
<dbReference type="CDD" id="cd06170">
    <property type="entry name" value="LuxR_C_like"/>
    <property type="match status" value="1"/>
</dbReference>
<evidence type="ECO:0000256" key="2">
    <source>
        <dbReference type="ARBA" id="ARBA00023125"/>
    </source>
</evidence>